<comment type="caution">
    <text evidence="3">The sequence shown here is derived from an EMBL/GenBank/DDBJ whole genome shotgun (WGS) entry which is preliminary data.</text>
</comment>
<dbReference type="EMBL" id="JABSTV010001248">
    <property type="protein sequence ID" value="KAH7967957.1"/>
    <property type="molecule type" value="Genomic_DNA"/>
</dbReference>
<organism evidence="3 4">
    <name type="scientific">Rhipicephalus sanguineus</name>
    <name type="common">Brown dog tick</name>
    <name type="synonym">Ixodes sanguineus</name>
    <dbReference type="NCBI Taxonomy" id="34632"/>
    <lineage>
        <taxon>Eukaryota</taxon>
        <taxon>Metazoa</taxon>
        <taxon>Ecdysozoa</taxon>
        <taxon>Arthropoda</taxon>
        <taxon>Chelicerata</taxon>
        <taxon>Arachnida</taxon>
        <taxon>Acari</taxon>
        <taxon>Parasitiformes</taxon>
        <taxon>Ixodida</taxon>
        <taxon>Ixodoidea</taxon>
        <taxon>Ixodidae</taxon>
        <taxon>Rhipicephalinae</taxon>
        <taxon>Rhipicephalus</taxon>
        <taxon>Rhipicephalus</taxon>
    </lineage>
</organism>
<keyword evidence="4" id="KW-1185">Reference proteome</keyword>
<gene>
    <name evidence="3" type="ORF">HPB52_004398</name>
</gene>
<name>A0A9D4Q4V2_RHISA</name>
<feature type="region of interest" description="Disordered" evidence="1">
    <location>
        <begin position="60"/>
        <end position="83"/>
    </location>
</feature>
<evidence type="ECO:0000256" key="1">
    <source>
        <dbReference type="SAM" id="MobiDB-lite"/>
    </source>
</evidence>
<dbReference type="InterPro" id="IPR046815">
    <property type="entry name" value="P2RX7_C"/>
</dbReference>
<accession>A0A9D4Q4V2</accession>
<reference evidence="3" key="1">
    <citation type="journal article" date="2020" name="Cell">
        <title>Large-Scale Comparative Analyses of Tick Genomes Elucidate Their Genetic Diversity and Vector Capacities.</title>
        <authorList>
            <consortium name="Tick Genome and Microbiome Consortium (TIGMIC)"/>
            <person name="Jia N."/>
            <person name="Wang J."/>
            <person name="Shi W."/>
            <person name="Du L."/>
            <person name="Sun Y."/>
            <person name="Zhan W."/>
            <person name="Jiang J.F."/>
            <person name="Wang Q."/>
            <person name="Zhang B."/>
            <person name="Ji P."/>
            <person name="Bell-Sakyi L."/>
            <person name="Cui X.M."/>
            <person name="Yuan T.T."/>
            <person name="Jiang B.G."/>
            <person name="Yang W.F."/>
            <person name="Lam T.T."/>
            <person name="Chang Q.C."/>
            <person name="Ding S.J."/>
            <person name="Wang X.J."/>
            <person name="Zhu J.G."/>
            <person name="Ruan X.D."/>
            <person name="Zhao L."/>
            <person name="Wei J.T."/>
            <person name="Ye R.Z."/>
            <person name="Que T.C."/>
            <person name="Du C.H."/>
            <person name="Zhou Y.H."/>
            <person name="Cheng J.X."/>
            <person name="Dai P.F."/>
            <person name="Guo W.B."/>
            <person name="Han X.H."/>
            <person name="Huang E.J."/>
            <person name="Li L.F."/>
            <person name="Wei W."/>
            <person name="Gao Y.C."/>
            <person name="Liu J.Z."/>
            <person name="Shao H.Z."/>
            <person name="Wang X."/>
            <person name="Wang C.C."/>
            <person name="Yang T.C."/>
            <person name="Huo Q.B."/>
            <person name="Li W."/>
            <person name="Chen H.Y."/>
            <person name="Chen S.E."/>
            <person name="Zhou L.G."/>
            <person name="Ni X.B."/>
            <person name="Tian J.H."/>
            <person name="Sheng Y."/>
            <person name="Liu T."/>
            <person name="Pan Y.S."/>
            <person name="Xia L.Y."/>
            <person name="Li J."/>
            <person name="Zhao F."/>
            <person name="Cao W.C."/>
        </authorList>
    </citation>
    <scope>NUCLEOTIDE SEQUENCE</scope>
    <source>
        <strain evidence="3">Rsan-2018</strain>
    </source>
</reference>
<sequence length="99" mass="10777">MAVTVNIDGVKTLLTTVLGDDGGRIAQGDGFAYRAPGHGKKVVIPSCAVHRVRKEFPTRDDHYAGSEIRGGQLESWREEADADRRPFQVSLASLCDHVT</sequence>
<protein>
    <recommendedName>
        <fullName evidence="2">P2X purinoreceptor 7 intracellular domain-containing protein</fullName>
    </recommendedName>
</protein>
<feature type="domain" description="P2X purinoreceptor 7 intracellular" evidence="2">
    <location>
        <begin position="39"/>
        <end position="65"/>
    </location>
</feature>
<evidence type="ECO:0000313" key="4">
    <source>
        <dbReference type="Proteomes" id="UP000821837"/>
    </source>
</evidence>
<evidence type="ECO:0000313" key="3">
    <source>
        <dbReference type="EMBL" id="KAH7967957.1"/>
    </source>
</evidence>
<dbReference type="AlphaFoldDB" id="A0A9D4Q4V2"/>
<dbReference type="Proteomes" id="UP000821837">
    <property type="component" value="Unassembled WGS sequence"/>
</dbReference>
<proteinExistence type="predicted"/>
<reference evidence="3" key="2">
    <citation type="submission" date="2021-09" db="EMBL/GenBank/DDBJ databases">
        <authorList>
            <person name="Jia N."/>
            <person name="Wang J."/>
            <person name="Shi W."/>
            <person name="Du L."/>
            <person name="Sun Y."/>
            <person name="Zhan W."/>
            <person name="Jiang J."/>
            <person name="Wang Q."/>
            <person name="Zhang B."/>
            <person name="Ji P."/>
            <person name="Sakyi L.B."/>
            <person name="Cui X."/>
            <person name="Yuan T."/>
            <person name="Jiang B."/>
            <person name="Yang W."/>
            <person name="Lam T.T.-Y."/>
            <person name="Chang Q."/>
            <person name="Ding S."/>
            <person name="Wang X."/>
            <person name="Zhu J."/>
            <person name="Ruan X."/>
            <person name="Zhao L."/>
            <person name="Wei J."/>
            <person name="Que T."/>
            <person name="Du C."/>
            <person name="Cheng J."/>
            <person name="Dai P."/>
            <person name="Han X."/>
            <person name="Huang E."/>
            <person name="Gao Y."/>
            <person name="Liu J."/>
            <person name="Shao H."/>
            <person name="Ye R."/>
            <person name="Li L."/>
            <person name="Wei W."/>
            <person name="Wang X."/>
            <person name="Wang C."/>
            <person name="Huo Q."/>
            <person name="Li W."/>
            <person name="Guo W."/>
            <person name="Chen H."/>
            <person name="Chen S."/>
            <person name="Zhou L."/>
            <person name="Zhou L."/>
            <person name="Ni X."/>
            <person name="Tian J."/>
            <person name="Zhou Y."/>
            <person name="Sheng Y."/>
            <person name="Liu T."/>
            <person name="Pan Y."/>
            <person name="Xia L."/>
            <person name="Li J."/>
            <person name="Zhao F."/>
            <person name="Cao W."/>
        </authorList>
    </citation>
    <scope>NUCLEOTIDE SEQUENCE</scope>
    <source>
        <strain evidence="3">Rsan-2018</strain>
        <tissue evidence="3">Larvae</tissue>
    </source>
</reference>
<evidence type="ECO:0000259" key="2">
    <source>
        <dbReference type="Pfam" id="PF20478"/>
    </source>
</evidence>
<dbReference type="Pfam" id="PF20478">
    <property type="entry name" value="P2RX7_C"/>
    <property type="match status" value="1"/>
</dbReference>